<proteinExistence type="predicted"/>
<gene>
    <name evidence="1" type="ORF">QN277_005028</name>
</gene>
<name>A0AAE1MDP0_9FABA</name>
<keyword evidence="2" id="KW-1185">Reference proteome</keyword>
<dbReference type="Proteomes" id="UP001293593">
    <property type="component" value="Unassembled WGS sequence"/>
</dbReference>
<reference evidence="1" key="1">
    <citation type="submission" date="2023-10" db="EMBL/GenBank/DDBJ databases">
        <title>Chromosome-level genome of the transformable northern wattle, Acacia crassicarpa.</title>
        <authorList>
            <person name="Massaro I."/>
            <person name="Sinha N.R."/>
            <person name="Poethig S."/>
            <person name="Leichty A.R."/>
        </authorList>
    </citation>
    <scope>NUCLEOTIDE SEQUENCE</scope>
    <source>
        <strain evidence="1">Acra3RX</strain>
        <tissue evidence="1">Leaf</tissue>
    </source>
</reference>
<evidence type="ECO:0000313" key="1">
    <source>
        <dbReference type="EMBL" id="KAK4258593.1"/>
    </source>
</evidence>
<comment type="caution">
    <text evidence="1">The sequence shown here is derived from an EMBL/GenBank/DDBJ whole genome shotgun (WGS) entry which is preliminary data.</text>
</comment>
<accession>A0AAE1MDP0</accession>
<organism evidence="1 2">
    <name type="scientific">Acacia crassicarpa</name>
    <name type="common">northern wattle</name>
    <dbReference type="NCBI Taxonomy" id="499986"/>
    <lineage>
        <taxon>Eukaryota</taxon>
        <taxon>Viridiplantae</taxon>
        <taxon>Streptophyta</taxon>
        <taxon>Embryophyta</taxon>
        <taxon>Tracheophyta</taxon>
        <taxon>Spermatophyta</taxon>
        <taxon>Magnoliopsida</taxon>
        <taxon>eudicotyledons</taxon>
        <taxon>Gunneridae</taxon>
        <taxon>Pentapetalae</taxon>
        <taxon>rosids</taxon>
        <taxon>fabids</taxon>
        <taxon>Fabales</taxon>
        <taxon>Fabaceae</taxon>
        <taxon>Caesalpinioideae</taxon>
        <taxon>mimosoid clade</taxon>
        <taxon>Acacieae</taxon>
        <taxon>Acacia</taxon>
    </lineage>
</organism>
<protein>
    <submittedName>
        <fullName evidence="1">Uncharacterized protein</fullName>
    </submittedName>
</protein>
<dbReference type="EMBL" id="JAWXYG010000011">
    <property type="protein sequence ID" value="KAK4258593.1"/>
    <property type="molecule type" value="Genomic_DNA"/>
</dbReference>
<evidence type="ECO:0000313" key="2">
    <source>
        <dbReference type="Proteomes" id="UP001293593"/>
    </source>
</evidence>
<sequence>MTGDNIIGFDSLDSAKSLELLIQVKQFHPNVIKDGTNSDTMIHLVIQAYEMLSSYCRSEIIERKNTSMLN</sequence>
<dbReference type="AlphaFoldDB" id="A0AAE1MDP0"/>